<proteinExistence type="predicted"/>
<organism evidence="1 2">
    <name type="scientific">Paenibacillus stellifer</name>
    <dbReference type="NCBI Taxonomy" id="169760"/>
    <lineage>
        <taxon>Bacteria</taxon>
        <taxon>Bacillati</taxon>
        <taxon>Bacillota</taxon>
        <taxon>Bacilli</taxon>
        <taxon>Bacillales</taxon>
        <taxon>Paenibacillaceae</taxon>
        <taxon>Paenibacillus</taxon>
    </lineage>
</organism>
<evidence type="ECO:0000313" key="1">
    <source>
        <dbReference type="EMBL" id="AIQ66112.1"/>
    </source>
</evidence>
<dbReference type="InterPro" id="IPR009014">
    <property type="entry name" value="Transketo_C/PFOR_II"/>
</dbReference>
<dbReference type="InterPro" id="IPR005593">
    <property type="entry name" value="Xul5P/Fru6P_PKetolase"/>
</dbReference>
<reference evidence="1 2" key="1">
    <citation type="submission" date="2014-08" db="EMBL/GenBank/DDBJ databases">
        <title>Comparative genomics of the Paenibacillus odorifer group.</title>
        <authorList>
            <person name="den Bakker H.C."/>
            <person name="Tsai Y.-C."/>
            <person name="Martin N."/>
            <person name="Korlach J."/>
            <person name="Wiedmann M."/>
        </authorList>
    </citation>
    <scope>NUCLEOTIDE SEQUENCE [LARGE SCALE GENOMIC DNA]</scope>
    <source>
        <strain evidence="1 2">DSM 14472</strain>
    </source>
</reference>
<dbReference type="GO" id="GO:0016832">
    <property type="term" value="F:aldehyde-lyase activity"/>
    <property type="evidence" value="ECO:0007669"/>
    <property type="project" value="InterPro"/>
</dbReference>
<dbReference type="HOGENOM" id="CLU_1990465_0_0_9"/>
<dbReference type="Gene3D" id="3.40.50.920">
    <property type="match status" value="1"/>
</dbReference>
<dbReference type="Gene3D" id="3.40.50.970">
    <property type="match status" value="1"/>
</dbReference>
<evidence type="ECO:0000313" key="2">
    <source>
        <dbReference type="Proteomes" id="UP000029507"/>
    </source>
</evidence>
<dbReference type="EMBL" id="CP009286">
    <property type="protein sequence ID" value="AIQ66112.1"/>
    <property type="molecule type" value="Genomic_DNA"/>
</dbReference>
<dbReference type="PANTHER" id="PTHR31273">
    <property type="entry name" value="PHOSPHOKETOLASE-RELATED"/>
    <property type="match status" value="1"/>
</dbReference>
<dbReference type="Pfam" id="PF03894">
    <property type="entry name" value="XFP"/>
    <property type="match status" value="1"/>
</dbReference>
<keyword evidence="2" id="KW-1185">Reference proteome</keyword>
<dbReference type="AlphaFoldDB" id="A0A089LYW7"/>
<dbReference type="GO" id="GO:0005975">
    <property type="term" value="P:carbohydrate metabolic process"/>
    <property type="evidence" value="ECO:0007669"/>
    <property type="project" value="InterPro"/>
</dbReference>
<protein>
    <submittedName>
        <fullName evidence="1">Uncharacterized protein</fullName>
    </submittedName>
</protein>
<gene>
    <name evidence="1" type="ORF">PSTEL_26360</name>
</gene>
<dbReference type="Proteomes" id="UP000029507">
    <property type="component" value="Chromosome"/>
</dbReference>
<sequence length="125" mass="13765">MITQHFKWLRKATDQGWRADIPSLNVVATSTVFQQDHNGYTHQDPGLLGHLVDKGLKIIDWASTDKGGEPDIVFASAGTEPTIESVAAISILHEKLPELKILPPEYHLTNSSEIKTVGRPGNVQE</sequence>
<dbReference type="PANTHER" id="PTHR31273:SF0">
    <property type="entry name" value="PHOSPHOKETOLASE-RELATED"/>
    <property type="match status" value="1"/>
</dbReference>
<name>A0A089LYW7_9BACL</name>
<dbReference type="KEGG" id="pste:PSTEL_26360"/>
<dbReference type="STRING" id="169760.PSTEL_26360"/>
<accession>A0A089LYW7</accession>